<dbReference type="PANTHER" id="PTHR43048">
    <property type="entry name" value="METHYLMALONYL-COA EPIMERASE"/>
    <property type="match status" value="1"/>
</dbReference>
<reference evidence="3 4" key="1">
    <citation type="submission" date="2017-04" db="EMBL/GenBank/DDBJ databases">
        <authorList>
            <person name="Afonso C.L."/>
            <person name="Miller P.J."/>
            <person name="Scott M.A."/>
            <person name="Spackman E."/>
            <person name="Goraichik I."/>
            <person name="Dimitrov K.M."/>
            <person name="Suarez D.L."/>
            <person name="Swayne D.E."/>
        </authorList>
    </citation>
    <scope>NUCLEOTIDE SEQUENCE [LARGE SCALE GENOMIC DNA]</scope>
    <source>
        <strain evidence="3 4">VK13</strain>
    </source>
</reference>
<dbReference type="PANTHER" id="PTHR43048:SF3">
    <property type="entry name" value="METHYLMALONYL-COA EPIMERASE, MITOCHONDRIAL"/>
    <property type="match status" value="1"/>
</dbReference>
<dbReference type="InterPro" id="IPR051785">
    <property type="entry name" value="MMCE/EMCE_epimerase"/>
</dbReference>
<dbReference type="InterPro" id="IPR004360">
    <property type="entry name" value="Glyas_Fos-R_dOase_dom"/>
</dbReference>
<dbReference type="GO" id="GO:0004493">
    <property type="term" value="F:methylmalonyl-CoA epimerase activity"/>
    <property type="evidence" value="ECO:0007669"/>
    <property type="project" value="TreeGrafter"/>
</dbReference>
<gene>
    <name evidence="3" type="ORF">SAMN06296008_101115</name>
</gene>
<dbReference type="GO" id="GO:0046872">
    <property type="term" value="F:metal ion binding"/>
    <property type="evidence" value="ECO:0007669"/>
    <property type="project" value="UniProtKB-KW"/>
</dbReference>
<sequence length="143" mass="15928">MAKLRHITITVEDPEAAAEFYINTFDMKRVGGTDWENAKGVYLSDGTMNLALLKYKNDASAGDRGANFVGLHHLGFWVDDVGQTRKSLEKNGATYWMGDVRHDGGFYEVKYFDPHGVVVDISEHGWKGATKEVIPTPSTESMK</sequence>
<evidence type="ECO:0000313" key="4">
    <source>
        <dbReference type="Proteomes" id="UP000192708"/>
    </source>
</evidence>
<dbReference type="SUPFAM" id="SSF54593">
    <property type="entry name" value="Glyoxalase/Bleomycin resistance protein/Dihydroxybiphenyl dioxygenase"/>
    <property type="match status" value="1"/>
</dbReference>
<protein>
    <submittedName>
        <fullName evidence="3">Methylmalonyl-CoA epimerase</fullName>
    </submittedName>
</protein>
<keyword evidence="4" id="KW-1185">Reference proteome</keyword>
<dbReference type="OrthoDB" id="4725692at2"/>
<dbReference type="InterPro" id="IPR037523">
    <property type="entry name" value="VOC_core"/>
</dbReference>
<dbReference type="CDD" id="cd06587">
    <property type="entry name" value="VOC"/>
    <property type="match status" value="1"/>
</dbReference>
<dbReference type="Gene3D" id="3.10.180.10">
    <property type="entry name" value="2,3-Dihydroxybiphenyl 1,2-Dioxygenase, domain 1"/>
    <property type="match status" value="1"/>
</dbReference>
<dbReference type="InterPro" id="IPR029068">
    <property type="entry name" value="Glyas_Bleomycin-R_OHBP_Dase"/>
</dbReference>
<organism evidence="3 4">
    <name type="scientific">Polynucleobacter kasalickyi</name>
    <dbReference type="NCBI Taxonomy" id="1938817"/>
    <lineage>
        <taxon>Bacteria</taxon>
        <taxon>Pseudomonadati</taxon>
        <taxon>Pseudomonadota</taxon>
        <taxon>Betaproteobacteria</taxon>
        <taxon>Burkholderiales</taxon>
        <taxon>Burkholderiaceae</taxon>
        <taxon>Polynucleobacter</taxon>
    </lineage>
</organism>
<dbReference type="Proteomes" id="UP000192708">
    <property type="component" value="Unassembled WGS sequence"/>
</dbReference>
<proteinExistence type="predicted"/>
<dbReference type="Pfam" id="PF00903">
    <property type="entry name" value="Glyoxalase"/>
    <property type="match status" value="1"/>
</dbReference>
<dbReference type="PROSITE" id="PS51819">
    <property type="entry name" value="VOC"/>
    <property type="match status" value="1"/>
</dbReference>
<accession>A0A1W1Y296</accession>
<dbReference type="AlphaFoldDB" id="A0A1W1Y296"/>
<feature type="domain" description="VOC" evidence="2">
    <location>
        <begin position="3"/>
        <end position="124"/>
    </location>
</feature>
<dbReference type="RefSeq" id="WP_084281913.1">
    <property type="nucleotide sequence ID" value="NZ_FWXJ01000001.1"/>
</dbReference>
<evidence type="ECO:0000313" key="3">
    <source>
        <dbReference type="EMBL" id="SMC30254.1"/>
    </source>
</evidence>
<dbReference type="EMBL" id="FWXJ01000001">
    <property type="protein sequence ID" value="SMC30254.1"/>
    <property type="molecule type" value="Genomic_DNA"/>
</dbReference>
<keyword evidence="1" id="KW-0479">Metal-binding</keyword>
<dbReference type="STRING" id="1938817.SAMN06296008_101115"/>
<evidence type="ECO:0000259" key="2">
    <source>
        <dbReference type="PROSITE" id="PS51819"/>
    </source>
</evidence>
<dbReference type="GO" id="GO:0046491">
    <property type="term" value="P:L-methylmalonyl-CoA metabolic process"/>
    <property type="evidence" value="ECO:0007669"/>
    <property type="project" value="TreeGrafter"/>
</dbReference>
<name>A0A1W1Y296_9BURK</name>
<evidence type="ECO:0000256" key="1">
    <source>
        <dbReference type="ARBA" id="ARBA00022723"/>
    </source>
</evidence>